<sequence length="429" mass="46867">MNPLRSKLPYALLIIVSGISLMGFGCRAPQKVQTTTNTTLVVWGLWQDSDVMGPIVRAFKESTGITIDYKKIASVATYEAELLNALAEGRGPDIFVINNTWVEAKRGRLIPAPVEIINERQLQDEFVDVVATDLSRDGLVYALPTSVDTMALYYNNNLFNSAGISAPPKTWQEFQQQVTKLTQVSRLGVIGQSGAAIGTAVNINRAPDILQMLMMQSGLKILDTSRGERRIDIANDVGQRALSFYTDFSNKSKQVYAWDVSQDYSIDAFAEGKTAMLFNYSYQIPTLKAKNPRLQFSVGPVPQIGGNTTQVTFASYWPFAVSASSRSPQAAWQFVRFLASKPVAETMNRAQGVPPARRDAVPDYVADPIMGVFAEQSLKAQSWPRVDIVATDGIFTTMIDSVATGGTAISDALKQAQDQLQRIATGNGG</sequence>
<dbReference type="PANTHER" id="PTHR30061">
    <property type="entry name" value="MALTOSE-BINDING PERIPLASMIC PROTEIN"/>
    <property type="match status" value="1"/>
</dbReference>
<dbReference type="Gene3D" id="3.40.190.10">
    <property type="entry name" value="Periplasmic binding protein-like II"/>
    <property type="match status" value="1"/>
</dbReference>
<reference evidence="4 5" key="1">
    <citation type="journal article" date="2016" name="Nat. Commun.">
        <title>Thousands of microbial genomes shed light on interconnected biogeochemical processes in an aquifer system.</title>
        <authorList>
            <person name="Anantharaman K."/>
            <person name="Brown C.T."/>
            <person name="Hug L.A."/>
            <person name="Sharon I."/>
            <person name="Castelle C.J."/>
            <person name="Probst A.J."/>
            <person name="Thomas B.C."/>
            <person name="Singh A."/>
            <person name="Wilkins M.J."/>
            <person name="Karaoz U."/>
            <person name="Brodie E.L."/>
            <person name="Williams K.H."/>
            <person name="Hubbard S.S."/>
            <person name="Banfield J.F."/>
        </authorList>
    </citation>
    <scope>NUCLEOTIDE SEQUENCE [LARGE SCALE GENOMIC DNA]</scope>
</reference>
<protein>
    <recommendedName>
        <fullName evidence="6">ABC transporter substrate-binding protein</fullName>
    </recommendedName>
</protein>
<dbReference type="Proteomes" id="UP000177528">
    <property type="component" value="Unassembled WGS sequence"/>
</dbReference>
<keyword evidence="2" id="KW-0813">Transport</keyword>
<dbReference type="Pfam" id="PF13416">
    <property type="entry name" value="SBP_bac_8"/>
    <property type="match status" value="1"/>
</dbReference>
<dbReference type="SUPFAM" id="SSF53850">
    <property type="entry name" value="Periplasmic binding protein-like II"/>
    <property type="match status" value="1"/>
</dbReference>
<evidence type="ECO:0000256" key="1">
    <source>
        <dbReference type="ARBA" id="ARBA00008520"/>
    </source>
</evidence>
<dbReference type="PROSITE" id="PS51257">
    <property type="entry name" value="PROKAR_LIPOPROTEIN"/>
    <property type="match status" value="1"/>
</dbReference>
<evidence type="ECO:0008006" key="6">
    <source>
        <dbReference type="Google" id="ProtNLM"/>
    </source>
</evidence>
<evidence type="ECO:0000256" key="2">
    <source>
        <dbReference type="ARBA" id="ARBA00022448"/>
    </source>
</evidence>
<evidence type="ECO:0000256" key="3">
    <source>
        <dbReference type="ARBA" id="ARBA00022729"/>
    </source>
</evidence>
<evidence type="ECO:0000313" key="5">
    <source>
        <dbReference type="Proteomes" id="UP000177528"/>
    </source>
</evidence>
<comment type="caution">
    <text evidence="4">The sequence shown here is derived from an EMBL/GenBank/DDBJ whole genome shotgun (WGS) entry which is preliminary data.</text>
</comment>
<comment type="similarity">
    <text evidence="1">Belongs to the bacterial solute-binding protein 1 family.</text>
</comment>
<dbReference type="AlphaFoldDB" id="A0A1G1X5S7"/>
<keyword evidence="3" id="KW-0732">Signal</keyword>
<dbReference type="PANTHER" id="PTHR30061:SF50">
    <property type="entry name" value="MALTOSE_MALTODEXTRIN-BINDING PERIPLASMIC PROTEIN"/>
    <property type="match status" value="1"/>
</dbReference>
<dbReference type="EMBL" id="MHHR01000007">
    <property type="protein sequence ID" value="OGY34910.1"/>
    <property type="molecule type" value="Genomic_DNA"/>
</dbReference>
<dbReference type="InterPro" id="IPR006059">
    <property type="entry name" value="SBP"/>
</dbReference>
<dbReference type="GO" id="GO:0055052">
    <property type="term" value="C:ATP-binding cassette (ABC) transporter complex, substrate-binding subunit-containing"/>
    <property type="evidence" value="ECO:0007669"/>
    <property type="project" value="TreeGrafter"/>
</dbReference>
<proteinExistence type="inferred from homology"/>
<dbReference type="GO" id="GO:0042956">
    <property type="term" value="P:maltodextrin transmembrane transport"/>
    <property type="evidence" value="ECO:0007669"/>
    <property type="project" value="TreeGrafter"/>
</dbReference>
<evidence type="ECO:0000313" key="4">
    <source>
        <dbReference type="EMBL" id="OGY34910.1"/>
    </source>
</evidence>
<gene>
    <name evidence="4" type="ORF">A3D99_03500</name>
</gene>
<dbReference type="GO" id="GO:1901982">
    <property type="term" value="F:maltose binding"/>
    <property type="evidence" value="ECO:0007669"/>
    <property type="project" value="TreeGrafter"/>
</dbReference>
<organism evidence="4 5">
    <name type="scientific">Candidatus Andersenbacteria bacterium RIFCSPHIGHO2_12_FULL_45_11</name>
    <dbReference type="NCBI Taxonomy" id="1797281"/>
    <lineage>
        <taxon>Bacteria</taxon>
        <taxon>Candidatus Anderseniibacteriota</taxon>
    </lineage>
</organism>
<accession>A0A1G1X5S7</accession>
<dbReference type="GO" id="GO:0015768">
    <property type="term" value="P:maltose transport"/>
    <property type="evidence" value="ECO:0007669"/>
    <property type="project" value="TreeGrafter"/>
</dbReference>
<name>A0A1G1X5S7_9BACT</name>